<dbReference type="InterPro" id="IPR029526">
    <property type="entry name" value="PGBD"/>
</dbReference>
<evidence type="ECO:0000259" key="1">
    <source>
        <dbReference type="Pfam" id="PF13843"/>
    </source>
</evidence>
<dbReference type="Pfam" id="PF13843">
    <property type="entry name" value="DDE_Tnp_1_7"/>
    <property type="match status" value="1"/>
</dbReference>
<comment type="caution">
    <text evidence="2">The sequence shown here is derived from an EMBL/GenBank/DDBJ whole genome shotgun (WGS) entry which is preliminary data.</text>
</comment>
<accession>A0AAV8X634</accession>
<dbReference type="Proteomes" id="UP001162156">
    <property type="component" value="Unassembled WGS sequence"/>
</dbReference>
<evidence type="ECO:0000313" key="2">
    <source>
        <dbReference type="EMBL" id="KAJ8934438.1"/>
    </source>
</evidence>
<protein>
    <recommendedName>
        <fullName evidence="1">PiggyBac transposable element-derived protein domain-containing protein</fullName>
    </recommendedName>
</protein>
<proteinExistence type="predicted"/>
<dbReference type="PANTHER" id="PTHR46599">
    <property type="entry name" value="PIGGYBAC TRANSPOSABLE ELEMENT-DERIVED PROTEIN 4"/>
    <property type="match status" value="1"/>
</dbReference>
<keyword evidence="3" id="KW-1185">Reference proteome</keyword>
<organism evidence="2 3">
    <name type="scientific">Rhamnusium bicolor</name>
    <dbReference type="NCBI Taxonomy" id="1586634"/>
    <lineage>
        <taxon>Eukaryota</taxon>
        <taxon>Metazoa</taxon>
        <taxon>Ecdysozoa</taxon>
        <taxon>Arthropoda</taxon>
        <taxon>Hexapoda</taxon>
        <taxon>Insecta</taxon>
        <taxon>Pterygota</taxon>
        <taxon>Neoptera</taxon>
        <taxon>Endopterygota</taxon>
        <taxon>Coleoptera</taxon>
        <taxon>Polyphaga</taxon>
        <taxon>Cucujiformia</taxon>
        <taxon>Chrysomeloidea</taxon>
        <taxon>Cerambycidae</taxon>
        <taxon>Lepturinae</taxon>
        <taxon>Rhagiini</taxon>
        <taxon>Rhamnusium</taxon>
    </lineage>
</organism>
<evidence type="ECO:0000313" key="3">
    <source>
        <dbReference type="Proteomes" id="UP001162156"/>
    </source>
</evidence>
<sequence>MPDLERVLDRGETQYKCSNKLLALKWKDKHEVFMLTTMHNSEVSGTGRIDKDTGEEKRKLHCILDYNEYMGAVDLSDMMFSSTECVRRTVKWYKKVFLHLLDIFNSHALYQSSTGNKISLQVFQMKVIDQILEKYHSQIYSH</sequence>
<reference evidence="2" key="1">
    <citation type="journal article" date="2023" name="Insect Mol. Biol.">
        <title>Genome sequencing provides insights into the evolution of gene families encoding plant cell wall-degrading enzymes in longhorned beetles.</title>
        <authorList>
            <person name="Shin N.R."/>
            <person name="Okamura Y."/>
            <person name="Kirsch R."/>
            <person name="Pauchet Y."/>
        </authorList>
    </citation>
    <scope>NUCLEOTIDE SEQUENCE</scope>
    <source>
        <strain evidence="2">RBIC_L_NR</strain>
    </source>
</reference>
<dbReference type="EMBL" id="JANEYF010003726">
    <property type="protein sequence ID" value="KAJ8934438.1"/>
    <property type="molecule type" value="Genomic_DNA"/>
</dbReference>
<feature type="domain" description="PiggyBac transposable element-derived protein" evidence="1">
    <location>
        <begin position="4"/>
        <end position="104"/>
    </location>
</feature>
<dbReference type="AlphaFoldDB" id="A0AAV8X634"/>
<name>A0AAV8X634_9CUCU</name>
<dbReference type="PANTHER" id="PTHR46599:SF3">
    <property type="entry name" value="PIGGYBAC TRANSPOSABLE ELEMENT-DERIVED PROTEIN 4"/>
    <property type="match status" value="1"/>
</dbReference>
<gene>
    <name evidence="2" type="ORF">NQ314_013359</name>
</gene>